<dbReference type="EMBL" id="JYDR01000013">
    <property type="protein sequence ID" value="KRY76069.1"/>
    <property type="molecule type" value="Genomic_DNA"/>
</dbReference>
<dbReference type="EMBL" id="JYDV01000026">
    <property type="protein sequence ID" value="KRZ40524.1"/>
    <property type="molecule type" value="Genomic_DNA"/>
</dbReference>
<evidence type="ECO:0000313" key="1">
    <source>
        <dbReference type="EMBL" id="KRY76069.1"/>
    </source>
</evidence>
<sequence>MKKFIIIITLVLYTKNISDILTKLSLHFYDGVEGVILYDILNVVLLQIISAELSFPSNATADAFFCNPNLDAGLKDC</sequence>
<reference evidence="4 5" key="1">
    <citation type="submission" date="2015-01" db="EMBL/GenBank/DDBJ databases">
        <title>Evolution of Trichinella species and genotypes.</title>
        <authorList>
            <person name="Korhonen P.K."/>
            <person name="Edoardo P."/>
            <person name="Giuseppe L.R."/>
            <person name="Gasser R.B."/>
        </authorList>
    </citation>
    <scope>NUCLEOTIDE SEQUENCE [LARGE SCALE GENOMIC DNA]</scope>
    <source>
        <strain evidence="1">ISS13</strain>
        <strain evidence="3">ISS176</strain>
        <strain evidence="2">ISS588</strain>
    </source>
</reference>
<dbReference type="EMBL" id="JYDS01000136">
    <property type="protein sequence ID" value="KRZ23793.1"/>
    <property type="molecule type" value="Genomic_DNA"/>
</dbReference>
<evidence type="ECO:0000313" key="3">
    <source>
        <dbReference type="EMBL" id="KRZ40524.1"/>
    </source>
</evidence>
<gene>
    <name evidence="1" type="ORF">T4A_12470</name>
    <name evidence="2" type="ORF">T4B_11616</name>
    <name evidence="3" type="ORF">T4C_2148</name>
</gene>
<dbReference type="Proteomes" id="UP000054632">
    <property type="component" value="Unassembled WGS sequence"/>
</dbReference>
<dbReference type="AlphaFoldDB" id="A0A0V1EQS5"/>
<evidence type="ECO:0000313" key="4">
    <source>
        <dbReference type="Proteomes" id="UP000054632"/>
    </source>
</evidence>
<accession>A0A0V1EQS5</accession>
<evidence type="ECO:0000313" key="5">
    <source>
        <dbReference type="Proteomes" id="UP000054805"/>
    </source>
</evidence>
<dbReference type="Proteomes" id="UP000054805">
    <property type="component" value="Unassembled WGS sequence"/>
</dbReference>
<proteinExistence type="predicted"/>
<protein>
    <submittedName>
        <fullName evidence="1">Uncharacterized protein</fullName>
    </submittedName>
</protein>
<dbReference type="Proteomes" id="UP000054826">
    <property type="component" value="Unassembled WGS sequence"/>
</dbReference>
<keyword evidence="5" id="KW-1185">Reference proteome</keyword>
<name>A0A0V1EQS5_TRIPS</name>
<organism evidence="1 4">
    <name type="scientific">Trichinella pseudospiralis</name>
    <name type="common">Parasitic roundworm</name>
    <dbReference type="NCBI Taxonomy" id="6337"/>
    <lineage>
        <taxon>Eukaryota</taxon>
        <taxon>Metazoa</taxon>
        <taxon>Ecdysozoa</taxon>
        <taxon>Nematoda</taxon>
        <taxon>Enoplea</taxon>
        <taxon>Dorylaimia</taxon>
        <taxon>Trichinellida</taxon>
        <taxon>Trichinellidae</taxon>
        <taxon>Trichinella</taxon>
    </lineage>
</organism>
<evidence type="ECO:0000313" key="2">
    <source>
        <dbReference type="EMBL" id="KRZ23793.1"/>
    </source>
</evidence>
<comment type="caution">
    <text evidence="1">The sequence shown here is derived from an EMBL/GenBank/DDBJ whole genome shotgun (WGS) entry which is preliminary data.</text>
</comment>